<name>Q6APX7_DESPS</name>
<proteinExistence type="predicted"/>
<dbReference type="EMBL" id="CR522870">
    <property type="protein sequence ID" value="CAG35596.1"/>
    <property type="molecule type" value="Genomic_DNA"/>
</dbReference>
<dbReference type="KEGG" id="dps:DP0867"/>
<keyword evidence="2" id="KW-1185">Reference proteome</keyword>
<sequence>MMYGVDQEAESIIGQKLQKLQKTVHHRGWENTEKDTLTLKGTGKDRDGKAIGRSYSSEVALSDNEWRQQRSGERVASGMASWELSANSYQKGQKQGQLRLTTAWRTLIFFNLKDKDRY</sequence>
<protein>
    <submittedName>
        <fullName evidence="1">Uncharacterized protein</fullName>
    </submittedName>
</protein>
<evidence type="ECO:0000313" key="1">
    <source>
        <dbReference type="EMBL" id="CAG35596.1"/>
    </source>
</evidence>
<reference evidence="2" key="1">
    <citation type="journal article" date="2004" name="Environ. Microbiol.">
        <title>The genome of Desulfotalea psychrophila, a sulfate-reducing bacterium from permanently cold Arctic sediments.</title>
        <authorList>
            <person name="Rabus R."/>
            <person name="Ruepp A."/>
            <person name="Frickey T."/>
            <person name="Rattei T."/>
            <person name="Fartmann B."/>
            <person name="Stark M."/>
            <person name="Bauer M."/>
            <person name="Zibat A."/>
            <person name="Lombardot T."/>
            <person name="Becker I."/>
            <person name="Amann J."/>
            <person name="Gellner K."/>
            <person name="Teeling H."/>
            <person name="Leuschner W.D."/>
            <person name="Gloeckner F.-O."/>
            <person name="Lupas A.N."/>
            <person name="Amann R."/>
            <person name="Klenk H.-P."/>
        </authorList>
    </citation>
    <scope>NUCLEOTIDE SEQUENCE [LARGE SCALE GENOMIC DNA]</scope>
    <source>
        <strain evidence="2">DSM 12343 / LSv54</strain>
    </source>
</reference>
<evidence type="ECO:0000313" key="2">
    <source>
        <dbReference type="Proteomes" id="UP000000602"/>
    </source>
</evidence>
<dbReference type="HOGENOM" id="CLU_2069313_0_0_7"/>
<gene>
    <name evidence="1" type="ordered locus">DP0867</name>
</gene>
<accession>Q6APX7</accession>
<organism evidence="1 2">
    <name type="scientific">Desulfotalea psychrophila (strain LSv54 / DSM 12343)</name>
    <dbReference type="NCBI Taxonomy" id="177439"/>
    <lineage>
        <taxon>Bacteria</taxon>
        <taxon>Pseudomonadati</taxon>
        <taxon>Thermodesulfobacteriota</taxon>
        <taxon>Desulfobulbia</taxon>
        <taxon>Desulfobulbales</taxon>
        <taxon>Desulfocapsaceae</taxon>
        <taxon>Desulfotalea</taxon>
    </lineage>
</organism>
<dbReference type="STRING" id="177439.DP0867"/>
<dbReference type="AlphaFoldDB" id="Q6APX7"/>
<dbReference type="Proteomes" id="UP000000602">
    <property type="component" value="Chromosome"/>
</dbReference>